<evidence type="ECO:0000256" key="3">
    <source>
        <dbReference type="ARBA" id="ARBA00013070"/>
    </source>
</evidence>
<dbReference type="Gene3D" id="3.40.1160.10">
    <property type="entry name" value="Acetylglutamate kinase-like"/>
    <property type="match status" value="1"/>
</dbReference>
<evidence type="ECO:0000256" key="2">
    <source>
        <dbReference type="ARBA" id="ARBA00011066"/>
    </source>
</evidence>
<accession>A0A5R8QDC2</accession>
<evidence type="ECO:0000313" key="11">
    <source>
        <dbReference type="EMBL" id="TLG74266.1"/>
    </source>
</evidence>
<dbReference type="InterPro" id="IPR003964">
    <property type="entry name" value="Carb_kinase"/>
</dbReference>
<dbReference type="FunFam" id="3.40.1160.10:FF:000007">
    <property type="entry name" value="Carbamate kinase"/>
    <property type="match status" value="1"/>
</dbReference>
<dbReference type="NCBIfam" id="TIGR00746">
    <property type="entry name" value="arcC"/>
    <property type="match status" value="1"/>
</dbReference>
<organism evidence="11 12">
    <name type="scientific">Culicoidibacter larvae</name>
    <dbReference type="NCBI Taxonomy" id="2579976"/>
    <lineage>
        <taxon>Bacteria</taxon>
        <taxon>Bacillati</taxon>
        <taxon>Bacillota</taxon>
        <taxon>Culicoidibacteria</taxon>
        <taxon>Culicoidibacterales</taxon>
        <taxon>Culicoidibacteraceae</taxon>
        <taxon>Culicoidibacter</taxon>
    </lineage>
</organism>
<evidence type="ECO:0000256" key="6">
    <source>
        <dbReference type="ARBA" id="ARBA00022777"/>
    </source>
</evidence>
<dbReference type="PANTHER" id="PTHR30409">
    <property type="entry name" value="CARBAMATE KINASE"/>
    <property type="match status" value="1"/>
</dbReference>
<dbReference type="Proteomes" id="UP000306912">
    <property type="component" value="Unassembled WGS sequence"/>
</dbReference>
<dbReference type="InParanoid" id="A0A5R8QDC2"/>
<keyword evidence="6 9" id="KW-0418">Kinase</keyword>
<protein>
    <recommendedName>
        <fullName evidence="3 8">Carbamate kinase</fullName>
    </recommendedName>
</protein>
<dbReference type="InterPro" id="IPR036393">
    <property type="entry name" value="AceGlu_kinase-like_sf"/>
</dbReference>
<gene>
    <name evidence="11" type="primary">arcC</name>
    <name evidence="11" type="ORF">FEZ08_06050</name>
</gene>
<evidence type="ECO:0000256" key="8">
    <source>
        <dbReference type="NCBIfam" id="TIGR00746"/>
    </source>
</evidence>
<dbReference type="RefSeq" id="WP_138190818.1">
    <property type="nucleotide sequence ID" value="NZ_VBWP01000004.1"/>
</dbReference>
<keyword evidence="5 9" id="KW-0808">Transferase</keyword>
<feature type="domain" description="Aspartate/glutamate/uridylate kinase" evidence="10">
    <location>
        <begin position="1"/>
        <end position="292"/>
    </location>
</feature>
<comment type="pathway">
    <text evidence="1">Metabolic intermediate metabolism; carbamoyl phosphate degradation; CO(2) and NH(3) from carbamoyl phosphate: step 1/1.</text>
</comment>
<keyword evidence="12" id="KW-1185">Reference proteome</keyword>
<comment type="catalytic activity">
    <reaction evidence="7">
        <text>hydrogencarbonate + NH4(+) + ATP = carbamoyl phosphate + ADP + H2O + H(+)</text>
        <dbReference type="Rhea" id="RHEA:10152"/>
        <dbReference type="ChEBI" id="CHEBI:15377"/>
        <dbReference type="ChEBI" id="CHEBI:15378"/>
        <dbReference type="ChEBI" id="CHEBI:17544"/>
        <dbReference type="ChEBI" id="CHEBI:28938"/>
        <dbReference type="ChEBI" id="CHEBI:30616"/>
        <dbReference type="ChEBI" id="CHEBI:58228"/>
        <dbReference type="ChEBI" id="CHEBI:456216"/>
        <dbReference type="EC" id="2.7.2.2"/>
    </reaction>
</comment>
<evidence type="ECO:0000256" key="1">
    <source>
        <dbReference type="ARBA" id="ARBA00005118"/>
    </source>
</evidence>
<dbReference type="GO" id="GO:0005829">
    <property type="term" value="C:cytosol"/>
    <property type="evidence" value="ECO:0007669"/>
    <property type="project" value="TreeGrafter"/>
</dbReference>
<reference evidence="11 12" key="1">
    <citation type="submission" date="2019-05" db="EMBL/GenBank/DDBJ databases">
        <title>Culicoidintestinum kansasii gen. nov., sp. nov. from the gastrointestinal tract of the biting midge, Culicoides sonorensis.</title>
        <authorList>
            <person name="Neupane S."/>
            <person name="Ghosh A."/>
            <person name="Gunther S."/>
            <person name="Martin K."/>
            <person name="Zurek L."/>
        </authorList>
    </citation>
    <scope>NUCLEOTIDE SEQUENCE [LARGE SCALE GENOMIC DNA]</scope>
    <source>
        <strain evidence="11 12">CS-1</strain>
    </source>
</reference>
<evidence type="ECO:0000256" key="4">
    <source>
        <dbReference type="ARBA" id="ARBA00022503"/>
    </source>
</evidence>
<dbReference type="NCBIfam" id="NF009007">
    <property type="entry name" value="PRK12352.1"/>
    <property type="match status" value="1"/>
</dbReference>
<dbReference type="EMBL" id="VBWP01000004">
    <property type="protein sequence ID" value="TLG74266.1"/>
    <property type="molecule type" value="Genomic_DNA"/>
</dbReference>
<evidence type="ECO:0000256" key="7">
    <source>
        <dbReference type="ARBA" id="ARBA00048467"/>
    </source>
</evidence>
<dbReference type="AlphaFoldDB" id="A0A5R8QDC2"/>
<dbReference type="Pfam" id="PF00696">
    <property type="entry name" value="AA_kinase"/>
    <property type="match status" value="1"/>
</dbReference>
<dbReference type="UniPathway" id="UPA00996">
    <property type="reaction ID" value="UER00366"/>
</dbReference>
<dbReference type="SUPFAM" id="SSF53633">
    <property type="entry name" value="Carbamate kinase-like"/>
    <property type="match status" value="1"/>
</dbReference>
<evidence type="ECO:0000256" key="9">
    <source>
        <dbReference type="PIRNR" id="PIRNR000723"/>
    </source>
</evidence>
<comment type="similarity">
    <text evidence="2 9">Belongs to the carbamate kinase family.</text>
</comment>
<dbReference type="PRINTS" id="PR01469">
    <property type="entry name" value="CARBMTKINASE"/>
</dbReference>
<evidence type="ECO:0000256" key="5">
    <source>
        <dbReference type="ARBA" id="ARBA00022679"/>
    </source>
</evidence>
<name>A0A5R8QDC2_9FIRM</name>
<dbReference type="InterPro" id="IPR001048">
    <property type="entry name" value="Asp/Glu/Uridylate_kinase"/>
</dbReference>
<proteinExistence type="inferred from homology"/>
<dbReference type="CDD" id="cd04235">
    <property type="entry name" value="AAK_CK"/>
    <property type="match status" value="1"/>
</dbReference>
<keyword evidence="4" id="KW-0056">Arginine metabolism</keyword>
<comment type="caution">
    <text evidence="11">The sequence shown here is derived from an EMBL/GenBank/DDBJ whole genome shotgun (WGS) entry which is preliminary data.</text>
</comment>
<evidence type="ECO:0000313" key="12">
    <source>
        <dbReference type="Proteomes" id="UP000306912"/>
    </source>
</evidence>
<dbReference type="PIRSF" id="PIRSF000723">
    <property type="entry name" value="Carbamate_kin"/>
    <property type="match status" value="1"/>
</dbReference>
<dbReference type="OrthoDB" id="9766717at2"/>
<dbReference type="GO" id="GO:0019546">
    <property type="term" value="P:L-arginine deiminase pathway"/>
    <property type="evidence" value="ECO:0007669"/>
    <property type="project" value="TreeGrafter"/>
</dbReference>
<dbReference type="GO" id="GO:0008804">
    <property type="term" value="F:carbamate kinase activity"/>
    <property type="evidence" value="ECO:0007669"/>
    <property type="project" value="UniProtKB-UniRule"/>
</dbReference>
<sequence>MKIVVALGGNALEDGAAPTAENQLNVIRETVVHVANLIEAGHEVIIAHGNGPQVGRILIQNHAGRELTPELPLDVADAMSQGLIGYHIQQALDYELKKRKMPKPVVSLITQIVVDKNDAGFTNPTKPIGPFYSEAEAKALASEQGMTVKEDSGRGWRQVVASPIPQKIVELESIKTLVNNGVVVIACGGGGVPVIENDNGMFEGRPAVIDKDFASEKLAEDLNADMLIVLTAVDQVAINFNKPNQENLSHLSITEAQKYVDEGQFAPGSMLPKVQACMKFAASKAGRKALITSLEKAKEAIEGHNGTVIEA</sequence>
<evidence type="ECO:0000259" key="10">
    <source>
        <dbReference type="Pfam" id="PF00696"/>
    </source>
</evidence>
<dbReference type="PANTHER" id="PTHR30409:SF1">
    <property type="entry name" value="CARBAMATE KINASE-RELATED"/>
    <property type="match status" value="1"/>
</dbReference>